<name>A0A814JE91_9BILA</name>
<dbReference type="Pfam" id="PF00335">
    <property type="entry name" value="Tetraspanin"/>
    <property type="match status" value="1"/>
</dbReference>
<evidence type="ECO:0000256" key="6">
    <source>
        <dbReference type="SAM" id="Phobius"/>
    </source>
</evidence>
<organism evidence="8 11">
    <name type="scientific">Didymodactylos carnosus</name>
    <dbReference type="NCBI Taxonomy" id="1234261"/>
    <lineage>
        <taxon>Eukaryota</taxon>
        <taxon>Metazoa</taxon>
        <taxon>Spiralia</taxon>
        <taxon>Gnathifera</taxon>
        <taxon>Rotifera</taxon>
        <taxon>Eurotatoria</taxon>
        <taxon>Bdelloidea</taxon>
        <taxon>Philodinida</taxon>
        <taxon>Philodinidae</taxon>
        <taxon>Didymodactylos</taxon>
    </lineage>
</organism>
<feature type="coiled-coil region" evidence="5">
    <location>
        <begin position="400"/>
        <end position="430"/>
    </location>
</feature>
<dbReference type="EMBL" id="CAJOBC010003936">
    <property type="protein sequence ID" value="CAF3807416.1"/>
    <property type="molecule type" value="Genomic_DNA"/>
</dbReference>
<evidence type="ECO:0000313" key="10">
    <source>
        <dbReference type="EMBL" id="CAF3807416.1"/>
    </source>
</evidence>
<evidence type="ECO:0000313" key="8">
    <source>
        <dbReference type="EMBL" id="CAF1036921.1"/>
    </source>
</evidence>
<dbReference type="AlphaFoldDB" id="A0A814JE91"/>
<evidence type="ECO:0008006" key="12">
    <source>
        <dbReference type="Google" id="ProtNLM"/>
    </source>
</evidence>
<reference evidence="8" key="1">
    <citation type="submission" date="2021-02" db="EMBL/GenBank/DDBJ databases">
        <authorList>
            <person name="Nowell W R."/>
        </authorList>
    </citation>
    <scope>NUCLEOTIDE SEQUENCE</scope>
</reference>
<dbReference type="Proteomes" id="UP000677228">
    <property type="component" value="Unassembled WGS sequence"/>
</dbReference>
<dbReference type="InterPro" id="IPR018499">
    <property type="entry name" value="Tetraspanin/Peripherin"/>
</dbReference>
<evidence type="ECO:0000256" key="2">
    <source>
        <dbReference type="ARBA" id="ARBA00022692"/>
    </source>
</evidence>
<evidence type="ECO:0000256" key="3">
    <source>
        <dbReference type="ARBA" id="ARBA00022989"/>
    </source>
</evidence>
<dbReference type="EMBL" id="CAJNOK010001075">
    <property type="protein sequence ID" value="CAF0792051.1"/>
    <property type="molecule type" value="Genomic_DNA"/>
</dbReference>
<feature type="transmembrane region" description="Helical" evidence="6">
    <location>
        <begin position="230"/>
        <end position="252"/>
    </location>
</feature>
<keyword evidence="5" id="KW-0175">Coiled coil</keyword>
<evidence type="ECO:0000256" key="4">
    <source>
        <dbReference type="ARBA" id="ARBA00023136"/>
    </source>
</evidence>
<dbReference type="SUPFAM" id="SSF48652">
    <property type="entry name" value="Tetraspanin"/>
    <property type="match status" value="1"/>
</dbReference>
<gene>
    <name evidence="8" type="ORF">GPM918_LOCUS15575</name>
    <name evidence="7" type="ORF">OVA965_LOCUS4185</name>
    <name evidence="10" type="ORF">SRO942_LOCUS15573</name>
    <name evidence="9" type="ORF">TMI583_LOCUS4183</name>
</gene>
<dbReference type="EMBL" id="CAJNOQ010003937">
    <property type="protein sequence ID" value="CAF1036921.1"/>
    <property type="molecule type" value="Genomic_DNA"/>
</dbReference>
<keyword evidence="3 6" id="KW-1133">Transmembrane helix</keyword>
<evidence type="ECO:0000313" key="11">
    <source>
        <dbReference type="Proteomes" id="UP000663829"/>
    </source>
</evidence>
<keyword evidence="2 6" id="KW-0812">Transmembrane</keyword>
<dbReference type="OrthoDB" id="10033535at2759"/>
<dbReference type="EMBL" id="CAJOBA010001075">
    <property type="protein sequence ID" value="CAF3574732.1"/>
    <property type="molecule type" value="Genomic_DNA"/>
</dbReference>
<evidence type="ECO:0000256" key="1">
    <source>
        <dbReference type="ARBA" id="ARBA00004141"/>
    </source>
</evidence>
<keyword evidence="11" id="KW-1185">Reference proteome</keyword>
<evidence type="ECO:0000313" key="9">
    <source>
        <dbReference type="EMBL" id="CAF3574732.1"/>
    </source>
</evidence>
<dbReference type="Proteomes" id="UP000663829">
    <property type="component" value="Unassembled WGS sequence"/>
</dbReference>
<comment type="caution">
    <text evidence="8">The sequence shown here is derived from an EMBL/GenBank/DDBJ whole genome shotgun (WGS) entry which is preliminary data.</text>
</comment>
<dbReference type="InterPro" id="IPR008952">
    <property type="entry name" value="Tetraspanin_EC2_sf"/>
</dbReference>
<feature type="transmembrane region" description="Helical" evidence="6">
    <location>
        <begin position="258"/>
        <end position="281"/>
    </location>
</feature>
<dbReference type="Gene3D" id="1.10.1450.10">
    <property type="entry name" value="Tetraspanin"/>
    <property type="match status" value="1"/>
</dbReference>
<dbReference type="GO" id="GO:0016020">
    <property type="term" value="C:membrane"/>
    <property type="evidence" value="ECO:0007669"/>
    <property type="project" value="UniProtKB-SubCell"/>
</dbReference>
<evidence type="ECO:0000256" key="5">
    <source>
        <dbReference type="SAM" id="Coils"/>
    </source>
</evidence>
<dbReference type="Proteomes" id="UP000681722">
    <property type="component" value="Unassembled WGS sequence"/>
</dbReference>
<comment type="subcellular location">
    <subcellularLocation>
        <location evidence="1">Membrane</location>
        <topology evidence="1">Multi-pass membrane protein</topology>
    </subcellularLocation>
</comment>
<keyword evidence="4 6" id="KW-0472">Membrane</keyword>
<proteinExistence type="predicted"/>
<accession>A0A814JE91</accession>
<dbReference type="Proteomes" id="UP000682733">
    <property type="component" value="Unassembled WGS sequence"/>
</dbReference>
<protein>
    <recommendedName>
        <fullName evidence="12">Tetraspanin</fullName>
    </recommendedName>
</protein>
<sequence>MDYVSDPQLMLTKRKQQFETIFDYEQQVFKDFEINAVPIQKTETGIDEYFIPLEPNKALAFTMNFPQLSESSKDKNMEINGQLKQPCEYKEFDYNCPDCISDMFGPIIAPYAALAQQHDEFKHRLEYIVYQRLSTLRTLYNTNSDNNNNNKRWDRKFKKPLQNDPAIFLELLGTCGRITSAIVGGWLILLSTSSIIWALIMTFVSDSFHPVLTFMRGFSQAFTLLYYQYFIVYFFIYGSLILITGISLLLGAMVLSRFIIIFSICFAVIEFLIGFITIIIIKYYRVQILQRLKDFLIVSLNDYDNVSTNPVSNAWNHMHRMYSCCGAGKGVIDWTYSYYRRLNPFHLVPPSCCRSNQACVQAPIQSNSFVQFLSLFSSVIILIHLKVAINEMHIYNTAVLRGMYDLLENYEKLVNEKNENNLNMEEHHNNALQLAKERHRVQGLLSISPTLIRVKNPRIMNYLGYKY</sequence>
<evidence type="ECO:0000313" key="7">
    <source>
        <dbReference type="EMBL" id="CAF0792051.1"/>
    </source>
</evidence>